<dbReference type="Proteomes" id="UP000444721">
    <property type="component" value="Unassembled WGS sequence"/>
</dbReference>
<dbReference type="EMBL" id="VFQX01000002">
    <property type="protein sequence ID" value="KAF0984756.1"/>
    <property type="molecule type" value="Genomic_DNA"/>
</dbReference>
<name>A0A6A5CAI9_NAEFO</name>
<feature type="compositionally biased region" description="Low complexity" evidence="1">
    <location>
        <begin position="1"/>
        <end position="15"/>
    </location>
</feature>
<evidence type="ECO:0000313" key="2">
    <source>
        <dbReference type="EMBL" id="KAF0984756.1"/>
    </source>
</evidence>
<sequence>MLNKNSKPSSSSTESFMQNLMETLNKQQFPASTASDSTKDKSTKPPSKSSSSGGINFDEDLELDSKTVDMLTQKLAHDLSSKGFLNDSDDSDDGELDDLSDDEEFKKQLLQEFKNLNTLSQDKQGNVPKSKLKQIYIELLKSGQSMITDKNTADHFISKLQPNELSSLMDLLQKEPDDAIKFFNNDPQVIEAVKNTAMISSDINAKIWQNLTEDDLEDEDLENANDTNLTKKLLEKASDAVKEALKVFEDNLLHYTQNPQQLLQLCEKLPDKDQSLFLDILFRDYTPEKISKRLKEKEKFEQKKEIEKEMEIFDDDLVAHVFKEILTHFKAYKKHPEKFKPLVDRLNEREQKALNALIKAFWDIQLDITKK</sequence>
<dbReference type="GeneID" id="68107873"/>
<comment type="caution">
    <text evidence="2">The sequence shown here is derived from an EMBL/GenBank/DDBJ whole genome shotgun (WGS) entry which is preliminary data.</text>
</comment>
<evidence type="ECO:0000256" key="1">
    <source>
        <dbReference type="SAM" id="MobiDB-lite"/>
    </source>
</evidence>
<protein>
    <submittedName>
        <fullName evidence="2">Uncharacterized protein</fullName>
    </submittedName>
</protein>
<evidence type="ECO:0000313" key="3">
    <source>
        <dbReference type="Proteomes" id="UP000444721"/>
    </source>
</evidence>
<dbReference type="VEuPathDB" id="AmoebaDB:NF0092830"/>
<accession>A0A6A5CAI9</accession>
<feature type="compositionally biased region" description="Polar residues" evidence="1">
    <location>
        <begin position="16"/>
        <end position="30"/>
    </location>
</feature>
<dbReference type="RefSeq" id="XP_044569469.1">
    <property type="nucleotide sequence ID" value="XM_044710197.1"/>
</dbReference>
<keyword evidence="3" id="KW-1185">Reference proteome</keyword>
<dbReference type="OrthoDB" id="10353404at2759"/>
<dbReference type="VEuPathDB" id="AmoebaDB:FDP41_000655"/>
<dbReference type="VEuPathDB" id="AmoebaDB:NfTy_031000"/>
<proteinExistence type="predicted"/>
<feature type="region of interest" description="Disordered" evidence="1">
    <location>
        <begin position="1"/>
        <end position="58"/>
    </location>
</feature>
<reference evidence="2 3" key="1">
    <citation type="journal article" date="2019" name="Sci. Rep.">
        <title>Nanopore sequencing improves the draft genome of the human pathogenic amoeba Naegleria fowleri.</title>
        <authorList>
            <person name="Liechti N."/>
            <person name="Schurch N."/>
            <person name="Bruggmann R."/>
            <person name="Wittwer M."/>
        </authorList>
    </citation>
    <scope>NUCLEOTIDE SEQUENCE [LARGE SCALE GENOMIC DNA]</scope>
    <source>
        <strain evidence="2 3">ATCC 30894</strain>
    </source>
</reference>
<dbReference type="AlphaFoldDB" id="A0A6A5CAI9"/>
<organism evidence="2 3">
    <name type="scientific">Naegleria fowleri</name>
    <name type="common">Brain eating amoeba</name>
    <dbReference type="NCBI Taxonomy" id="5763"/>
    <lineage>
        <taxon>Eukaryota</taxon>
        <taxon>Discoba</taxon>
        <taxon>Heterolobosea</taxon>
        <taxon>Tetramitia</taxon>
        <taxon>Eutetramitia</taxon>
        <taxon>Vahlkampfiidae</taxon>
        <taxon>Naegleria</taxon>
    </lineage>
</organism>
<gene>
    <name evidence="2" type="ORF">FDP41_000655</name>
</gene>